<evidence type="ECO:0000313" key="2">
    <source>
        <dbReference type="Proteomes" id="UP001595776"/>
    </source>
</evidence>
<gene>
    <name evidence="1" type="ORF">ACFO5Q_01625</name>
</gene>
<sequence length="181" mass="20731">MEIKFIKKSEFQPAGHHSLLWQYWRTLYREARNDIPLRTSLRPDQIASLIPYLTILDMIDEDTVSILLIGSAHDQMWSRNIIADNFLDHLSGEARQKYKDLFISLKNYRLGCVTEEVVTTASGTTLRCSGLLLPLRANTGETTASVGYFTYEGIEEDFQDLMRNGPSDRCIENVTFISMDD</sequence>
<protein>
    <submittedName>
        <fullName evidence="1">PAS domain-containing protein</fullName>
    </submittedName>
</protein>
<dbReference type="Proteomes" id="UP001595776">
    <property type="component" value="Unassembled WGS sequence"/>
</dbReference>
<dbReference type="Pfam" id="PF07310">
    <property type="entry name" value="PAS_5"/>
    <property type="match status" value="1"/>
</dbReference>
<name>A0ABV8U7V7_9PROT</name>
<accession>A0ABV8U7V7</accession>
<keyword evidence="2" id="KW-1185">Reference proteome</keyword>
<evidence type="ECO:0000313" key="1">
    <source>
        <dbReference type="EMBL" id="MFC4346543.1"/>
    </source>
</evidence>
<dbReference type="RefSeq" id="WP_197421197.1">
    <property type="nucleotide sequence ID" value="NZ_JBHSCR010000001.1"/>
</dbReference>
<proteinExistence type="predicted"/>
<organism evidence="1 2">
    <name type="scientific">Kordiimonas lipolytica</name>
    <dbReference type="NCBI Taxonomy" id="1662421"/>
    <lineage>
        <taxon>Bacteria</taxon>
        <taxon>Pseudomonadati</taxon>
        <taxon>Pseudomonadota</taxon>
        <taxon>Alphaproteobacteria</taxon>
        <taxon>Kordiimonadales</taxon>
        <taxon>Kordiimonadaceae</taxon>
        <taxon>Kordiimonas</taxon>
    </lineage>
</organism>
<reference evidence="2" key="1">
    <citation type="journal article" date="2019" name="Int. J. Syst. Evol. Microbiol.">
        <title>The Global Catalogue of Microorganisms (GCM) 10K type strain sequencing project: providing services to taxonomists for standard genome sequencing and annotation.</title>
        <authorList>
            <consortium name="The Broad Institute Genomics Platform"/>
            <consortium name="The Broad Institute Genome Sequencing Center for Infectious Disease"/>
            <person name="Wu L."/>
            <person name="Ma J."/>
        </authorList>
    </citation>
    <scope>NUCLEOTIDE SEQUENCE [LARGE SCALE GENOMIC DNA]</scope>
    <source>
        <strain evidence="2">CGMCC 1.15304</strain>
    </source>
</reference>
<comment type="caution">
    <text evidence="1">The sequence shown here is derived from an EMBL/GenBank/DDBJ whole genome shotgun (WGS) entry which is preliminary data.</text>
</comment>
<dbReference type="InterPro" id="IPR009922">
    <property type="entry name" value="DUF1457"/>
</dbReference>
<dbReference type="EMBL" id="JBHSCR010000001">
    <property type="protein sequence ID" value="MFC4346543.1"/>
    <property type="molecule type" value="Genomic_DNA"/>
</dbReference>